<comment type="caution">
    <text evidence="6">The sequence shown here is derived from an EMBL/GenBank/DDBJ whole genome shotgun (WGS) entry which is preliminary data.</text>
</comment>
<dbReference type="EMBL" id="PVMZ01000004">
    <property type="protein sequence ID" value="PRX22737.1"/>
    <property type="molecule type" value="Genomic_DNA"/>
</dbReference>
<dbReference type="PANTHER" id="PTHR30349:SF81">
    <property type="entry name" value="TYROSINE RECOMBINASE XERC"/>
    <property type="match status" value="1"/>
</dbReference>
<protein>
    <submittedName>
        <fullName evidence="6">Site-specific recombinase XerD</fullName>
    </submittedName>
</protein>
<dbReference type="SUPFAM" id="SSF56349">
    <property type="entry name" value="DNA breaking-rejoining enzymes"/>
    <property type="match status" value="1"/>
</dbReference>
<evidence type="ECO:0000259" key="4">
    <source>
        <dbReference type="PROSITE" id="PS51898"/>
    </source>
</evidence>
<dbReference type="Pfam" id="PF00589">
    <property type="entry name" value="Phage_integrase"/>
    <property type="match status" value="1"/>
</dbReference>
<dbReference type="OrthoDB" id="4137935at2"/>
<gene>
    <name evidence="6" type="ORF">CLV67_104265</name>
</gene>
<keyword evidence="1 3" id="KW-0238">DNA-binding</keyword>
<evidence type="ECO:0000256" key="3">
    <source>
        <dbReference type="PROSITE-ProRule" id="PRU01248"/>
    </source>
</evidence>
<dbReference type="PROSITE" id="PS51898">
    <property type="entry name" value="TYR_RECOMBINASE"/>
    <property type="match status" value="1"/>
</dbReference>
<reference evidence="6 7" key="1">
    <citation type="submission" date="2018-03" db="EMBL/GenBank/DDBJ databases">
        <title>Genomic Encyclopedia of Archaeal and Bacterial Type Strains, Phase II (KMG-II): from individual species to whole genera.</title>
        <authorList>
            <person name="Goeker M."/>
        </authorList>
    </citation>
    <scope>NUCLEOTIDE SEQUENCE [LARGE SCALE GENOMIC DNA]</scope>
    <source>
        <strain evidence="6 7">DSM 43146</strain>
    </source>
</reference>
<dbReference type="GO" id="GO:0006310">
    <property type="term" value="P:DNA recombination"/>
    <property type="evidence" value="ECO:0007669"/>
    <property type="project" value="UniProtKB-KW"/>
</dbReference>
<evidence type="ECO:0000256" key="2">
    <source>
        <dbReference type="ARBA" id="ARBA00023172"/>
    </source>
</evidence>
<dbReference type="PROSITE" id="PS51900">
    <property type="entry name" value="CB"/>
    <property type="match status" value="1"/>
</dbReference>
<dbReference type="RefSeq" id="WP_106317638.1">
    <property type="nucleotide sequence ID" value="NZ_BOMO01000020.1"/>
</dbReference>
<dbReference type="InterPro" id="IPR050090">
    <property type="entry name" value="Tyrosine_recombinase_XerCD"/>
</dbReference>
<dbReference type="AlphaFoldDB" id="A0A2T0KHN0"/>
<dbReference type="CDD" id="cd00397">
    <property type="entry name" value="DNA_BRE_C"/>
    <property type="match status" value="1"/>
</dbReference>
<accession>A0A2T0KHN0</accession>
<evidence type="ECO:0000259" key="5">
    <source>
        <dbReference type="PROSITE" id="PS51900"/>
    </source>
</evidence>
<keyword evidence="2" id="KW-0233">DNA recombination</keyword>
<feature type="domain" description="Core-binding (CB)" evidence="5">
    <location>
        <begin position="47"/>
        <end position="131"/>
    </location>
</feature>
<dbReference type="PANTHER" id="PTHR30349">
    <property type="entry name" value="PHAGE INTEGRASE-RELATED"/>
    <property type="match status" value="1"/>
</dbReference>
<dbReference type="Gene3D" id="1.10.150.130">
    <property type="match status" value="1"/>
</dbReference>
<dbReference type="InterPro" id="IPR011010">
    <property type="entry name" value="DNA_brk_join_enz"/>
</dbReference>
<name>A0A2T0KHN0_9ACTN</name>
<sequence>MTVPSGLPAPRDAVAVAEPAPLAARITRIAALVAALPALPADDGSRYSPRRLTVAWLLEAESVHTEIAHGRDLGAFLDWCDRERLDPLTARPTDLAQFKVWRSAGSAGRPAAPSTVARALASISSWYTHLVANTDGAIARNPVAAVKRPAVNRHTSTTAGLTLDEVDALLAAADAQADARIVAASRTPTGQARYLAALRDRALLRLLADLGLRISEALDRELDDLSHNAGHRTLRFVGKGGLSRERPLTPHTLQALDEYLAARAAATGTSADQLTGPLFATTGASADGRLAEPNIFITLRRLAKSAGIASADRLSPHSLRHAFATGAREAGIPLEDVQDAMGHADPRTTRRYDRDRFNLDRDPAFLLGARRASRRP</sequence>
<dbReference type="Gene3D" id="1.10.443.10">
    <property type="entry name" value="Intergrase catalytic core"/>
    <property type="match status" value="1"/>
</dbReference>
<evidence type="ECO:0000313" key="6">
    <source>
        <dbReference type="EMBL" id="PRX22737.1"/>
    </source>
</evidence>
<feature type="domain" description="Tyr recombinase" evidence="4">
    <location>
        <begin position="156"/>
        <end position="365"/>
    </location>
</feature>
<keyword evidence="7" id="KW-1185">Reference proteome</keyword>
<dbReference type="InterPro" id="IPR002104">
    <property type="entry name" value="Integrase_catalytic"/>
</dbReference>
<dbReference type="InterPro" id="IPR010998">
    <property type="entry name" value="Integrase_recombinase_N"/>
</dbReference>
<dbReference type="Proteomes" id="UP000239415">
    <property type="component" value="Unassembled WGS sequence"/>
</dbReference>
<dbReference type="InterPro" id="IPR044068">
    <property type="entry name" value="CB"/>
</dbReference>
<dbReference type="InterPro" id="IPR013762">
    <property type="entry name" value="Integrase-like_cat_sf"/>
</dbReference>
<organism evidence="6 7">
    <name type="scientific">Actinoplanes italicus</name>
    <dbReference type="NCBI Taxonomy" id="113567"/>
    <lineage>
        <taxon>Bacteria</taxon>
        <taxon>Bacillati</taxon>
        <taxon>Actinomycetota</taxon>
        <taxon>Actinomycetes</taxon>
        <taxon>Micromonosporales</taxon>
        <taxon>Micromonosporaceae</taxon>
        <taxon>Actinoplanes</taxon>
    </lineage>
</organism>
<evidence type="ECO:0000256" key="1">
    <source>
        <dbReference type="ARBA" id="ARBA00023125"/>
    </source>
</evidence>
<dbReference type="GO" id="GO:0015074">
    <property type="term" value="P:DNA integration"/>
    <property type="evidence" value="ECO:0007669"/>
    <property type="project" value="InterPro"/>
</dbReference>
<dbReference type="GO" id="GO:0003677">
    <property type="term" value="F:DNA binding"/>
    <property type="evidence" value="ECO:0007669"/>
    <property type="project" value="UniProtKB-UniRule"/>
</dbReference>
<proteinExistence type="predicted"/>
<evidence type="ECO:0000313" key="7">
    <source>
        <dbReference type="Proteomes" id="UP000239415"/>
    </source>
</evidence>